<keyword evidence="7 8" id="KW-0539">Nucleus</keyword>
<dbReference type="PROSITE" id="PS50071">
    <property type="entry name" value="HOMEOBOX_2"/>
    <property type="match status" value="1"/>
</dbReference>
<reference evidence="12 13" key="1">
    <citation type="journal article" date="2022" name="Nat. Plants">
        <title>Genomes of leafy and leafless Platanthera orchids illuminate the evolution of mycoheterotrophy.</title>
        <authorList>
            <person name="Li M.H."/>
            <person name="Liu K.W."/>
            <person name="Li Z."/>
            <person name="Lu H.C."/>
            <person name="Ye Q.L."/>
            <person name="Zhang D."/>
            <person name="Wang J.Y."/>
            <person name="Li Y.F."/>
            <person name="Zhong Z.M."/>
            <person name="Liu X."/>
            <person name="Yu X."/>
            <person name="Liu D.K."/>
            <person name="Tu X.D."/>
            <person name="Liu B."/>
            <person name="Hao Y."/>
            <person name="Liao X.Y."/>
            <person name="Jiang Y.T."/>
            <person name="Sun W.H."/>
            <person name="Chen J."/>
            <person name="Chen Y.Q."/>
            <person name="Ai Y."/>
            <person name="Zhai J.W."/>
            <person name="Wu S.S."/>
            <person name="Zhou Z."/>
            <person name="Hsiao Y.Y."/>
            <person name="Wu W.L."/>
            <person name="Chen Y.Y."/>
            <person name="Lin Y.F."/>
            <person name="Hsu J.L."/>
            <person name="Li C.Y."/>
            <person name="Wang Z.W."/>
            <person name="Zhao X."/>
            <person name="Zhong W.Y."/>
            <person name="Ma X.K."/>
            <person name="Ma L."/>
            <person name="Huang J."/>
            <person name="Chen G.Z."/>
            <person name="Huang M.Z."/>
            <person name="Huang L."/>
            <person name="Peng D.H."/>
            <person name="Luo Y.B."/>
            <person name="Zou S.Q."/>
            <person name="Chen S.P."/>
            <person name="Lan S."/>
            <person name="Tsai W.C."/>
            <person name="Van de Peer Y."/>
            <person name="Liu Z.J."/>
        </authorList>
    </citation>
    <scope>NUCLEOTIDE SEQUENCE [LARGE SCALE GENOMIC DNA]</scope>
    <source>
        <strain evidence="12">Lor288</strain>
    </source>
</reference>
<dbReference type="SMART" id="SM00340">
    <property type="entry name" value="HALZ"/>
    <property type="match status" value="1"/>
</dbReference>
<comment type="similarity">
    <text evidence="2">Belongs to the HD-ZIP homeobox family. Class II subfamily.</text>
</comment>
<dbReference type="InterPro" id="IPR003106">
    <property type="entry name" value="Leu_zip_homeo"/>
</dbReference>
<protein>
    <submittedName>
        <fullName evidence="12">Homeobox-leucine zipper protein HAT22</fullName>
    </submittedName>
</protein>
<evidence type="ECO:0000256" key="5">
    <source>
        <dbReference type="ARBA" id="ARBA00023155"/>
    </source>
</evidence>
<comment type="caution">
    <text evidence="12">The sequence shown here is derived from an EMBL/GenBank/DDBJ whole genome shotgun (WGS) entry which is preliminary data.</text>
</comment>
<dbReference type="Gene3D" id="1.10.10.60">
    <property type="entry name" value="Homeodomain-like"/>
    <property type="match status" value="1"/>
</dbReference>
<evidence type="ECO:0000256" key="8">
    <source>
        <dbReference type="PROSITE-ProRule" id="PRU00108"/>
    </source>
</evidence>
<evidence type="ECO:0000256" key="1">
    <source>
        <dbReference type="ARBA" id="ARBA00004123"/>
    </source>
</evidence>
<keyword evidence="5 8" id="KW-0371">Homeobox</keyword>
<evidence type="ECO:0000256" key="4">
    <source>
        <dbReference type="ARBA" id="ARBA00023125"/>
    </source>
</evidence>
<gene>
    <name evidence="12" type="primary">HAT22</name>
    <name evidence="12" type="ORF">KSP40_PGU018862</name>
</gene>
<feature type="compositionally biased region" description="Basic and acidic residues" evidence="10">
    <location>
        <begin position="31"/>
        <end position="42"/>
    </location>
</feature>
<evidence type="ECO:0000256" key="10">
    <source>
        <dbReference type="SAM" id="MobiDB-lite"/>
    </source>
</evidence>
<evidence type="ECO:0000256" key="9">
    <source>
        <dbReference type="RuleBase" id="RU000682"/>
    </source>
</evidence>
<feature type="domain" description="Homeobox" evidence="11">
    <location>
        <begin position="106"/>
        <end position="167"/>
    </location>
</feature>
<dbReference type="InterPro" id="IPR050762">
    <property type="entry name" value="HD-ZIP_Homeobox_LZ_Class_II"/>
</dbReference>
<dbReference type="Proteomes" id="UP001412067">
    <property type="component" value="Unassembled WGS sequence"/>
</dbReference>
<dbReference type="InterPro" id="IPR009057">
    <property type="entry name" value="Homeodomain-like_sf"/>
</dbReference>
<dbReference type="InterPro" id="IPR017970">
    <property type="entry name" value="Homeobox_CS"/>
</dbReference>
<name>A0ABR2MI30_9ASPA</name>
<accession>A0ABR2MI30</accession>
<keyword evidence="6" id="KW-0804">Transcription</keyword>
<dbReference type="CDD" id="cd00086">
    <property type="entry name" value="homeodomain"/>
    <property type="match status" value="1"/>
</dbReference>
<evidence type="ECO:0000313" key="12">
    <source>
        <dbReference type="EMBL" id="KAK8963721.1"/>
    </source>
</evidence>
<keyword evidence="13" id="KW-1185">Reference proteome</keyword>
<feature type="region of interest" description="Disordered" evidence="10">
    <location>
        <begin position="26"/>
        <end position="52"/>
    </location>
</feature>
<dbReference type="PANTHER" id="PTHR45714:SF34">
    <property type="entry name" value="HOMEOBOX-LEUCINE ZIPPER PROTEIN HAT9"/>
    <property type="match status" value="1"/>
</dbReference>
<dbReference type="EMBL" id="JBBWWR010000007">
    <property type="protein sequence ID" value="KAK8963721.1"/>
    <property type="molecule type" value="Genomic_DNA"/>
</dbReference>
<comment type="subcellular location">
    <subcellularLocation>
        <location evidence="1 8 9">Nucleus</location>
    </subcellularLocation>
</comment>
<keyword evidence="4 8" id="KW-0238">DNA-binding</keyword>
<evidence type="ECO:0000259" key="11">
    <source>
        <dbReference type="PROSITE" id="PS50071"/>
    </source>
</evidence>
<dbReference type="Pfam" id="PF00046">
    <property type="entry name" value="Homeodomain"/>
    <property type="match status" value="1"/>
</dbReference>
<proteinExistence type="inferred from homology"/>
<dbReference type="SMART" id="SM00389">
    <property type="entry name" value="HOX"/>
    <property type="match status" value="1"/>
</dbReference>
<dbReference type="PROSITE" id="PS00027">
    <property type="entry name" value="HOMEOBOX_1"/>
    <property type="match status" value="1"/>
</dbReference>
<dbReference type="SUPFAM" id="SSF46689">
    <property type="entry name" value="Homeodomain-like"/>
    <property type="match status" value="1"/>
</dbReference>
<feature type="region of interest" description="Disordered" evidence="10">
    <location>
        <begin position="81"/>
        <end position="113"/>
    </location>
</feature>
<keyword evidence="3" id="KW-0805">Transcription regulation</keyword>
<organism evidence="12 13">
    <name type="scientific">Platanthera guangdongensis</name>
    <dbReference type="NCBI Taxonomy" id="2320717"/>
    <lineage>
        <taxon>Eukaryota</taxon>
        <taxon>Viridiplantae</taxon>
        <taxon>Streptophyta</taxon>
        <taxon>Embryophyta</taxon>
        <taxon>Tracheophyta</taxon>
        <taxon>Spermatophyta</taxon>
        <taxon>Magnoliopsida</taxon>
        <taxon>Liliopsida</taxon>
        <taxon>Asparagales</taxon>
        <taxon>Orchidaceae</taxon>
        <taxon>Orchidoideae</taxon>
        <taxon>Orchideae</taxon>
        <taxon>Orchidinae</taxon>
        <taxon>Platanthera</taxon>
    </lineage>
</organism>
<evidence type="ECO:0000313" key="13">
    <source>
        <dbReference type="Proteomes" id="UP001412067"/>
    </source>
</evidence>
<evidence type="ECO:0000256" key="7">
    <source>
        <dbReference type="ARBA" id="ARBA00023242"/>
    </source>
</evidence>
<evidence type="ECO:0000256" key="6">
    <source>
        <dbReference type="ARBA" id="ARBA00023163"/>
    </source>
</evidence>
<dbReference type="GO" id="GO:0003677">
    <property type="term" value="F:DNA binding"/>
    <property type="evidence" value="ECO:0007669"/>
    <property type="project" value="UniProtKB-KW"/>
</dbReference>
<dbReference type="Pfam" id="PF02183">
    <property type="entry name" value="HALZ"/>
    <property type="match status" value="1"/>
</dbReference>
<evidence type="ECO:0000256" key="2">
    <source>
        <dbReference type="ARBA" id="ARBA00006074"/>
    </source>
</evidence>
<dbReference type="PANTHER" id="PTHR45714">
    <property type="entry name" value="HOMEOBOX-LEUCINE ZIPPER PROTEIN HAT14"/>
    <property type="match status" value="1"/>
</dbReference>
<feature type="compositionally biased region" description="Basic and acidic residues" evidence="10">
    <location>
        <begin position="81"/>
        <end position="101"/>
    </location>
</feature>
<dbReference type="InterPro" id="IPR001356">
    <property type="entry name" value="HD"/>
</dbReference>
<sequence>MVEEAVLDDACNTVLVLRLGSAGDTGSISSGHRDALRRKDSSSVKSESSVSNPMVLPQSFLSLGLSDKEFRQSPAAAIFTEAKKEAEAESEETEKIWSRGSDEDDEGSSRKKLRLTKEQSALLEERFKENSTLNPQKQKLALAKQLKLRPRQVEVWFQNRRARTKLKQTEVDCEFLRRWCETLTDDNRRLQRELQDLKAVKPFSAPPPLYMQLPPAILKVCPSCQRATDGSAEQ</sequence>
<feature type="DNA-binding region" description="Homeobox" evidence="8">
    <location>
        <begin position="108"/>
        <end position="168"/>
    </location>
</feature>
<evidence type="ECO:0000256" key="3">
    <source>
        <dbReference type="ARBA" id="ARBA00023015"/>
    </source>
</evidence>